<name>A0A8E0R1S1_9EURO</name>
<reference evidence="3" key="2">
    <citation type="submission" date="2021-01" db="EMBL/GenBank/DDBJ databases">
        <title>Pan-genome distribution and transcriptional activeness of fungal secondary metabolism genes in Aspergillus section Fumigati.</title>
        <authorList>
            <person name="Takahashi H."/>
            <person name="Umemura M."/>
            <person name="Ninomiya A."/>
            <person name="Kusuya Y."/>
            <person name="Urayama S."/>
            <person name="Shimizu M."/>
            <person name="Watanabe A."/>
            <person name="Kamei K."/>
            <person name="Yaguchi T."/>
            <person name="Hagiwara D."/>
        </authorList>
    </citation>
    <scope>NUCLEOTIDE SEQUENCE</scope>
    <source>
        <strain evidence="3">IFM 46973</strain>
    </source>
</reference>
<feature type="compositionally biased region" description="Basic and acidic residues" evidence="1">
    <location>
        <begin position="457"/>
        <end position="466"/>
    </location>
</feature>
<feature type="domain" description="Phage tail collar" evidence="2">
    <location>
        <begin position="383"/>
        <end position="440"/>
    </location>
</feature>
<dbReference type="GeneID" id="66996833"/>
<dbReference type="InterPro" id="IPR037053">
    <property type="entry name" value="Phage_tail_collar_dom_sf"/>
</dbReference>
<organism evidence="3 4">
    <name type="scientific">Aspergillus udagawae</name>
    <dbReference type="NCBI Taxonomy" id="91492"/>
    <lineage>
        <taxon>Eukaryota</taxon>
        <taxon>Fungi</taxon>
        <taxon>Dikarya</taxon>
        <taxon>Ascomycota</taxon>
        <taxon>Pezizomycotina</taxon>
        <taxon>Eurotiomycetes</taxon>
        <taxon>Eurotiomycetidae</taxon>
        <taxon>Eurotiales</taxon>
        <taxon>Aspergillaceae</taxon>
        <taxon>Aspergillus</taxon>
        <taxon>Aspergillus subgen. Fumigati</taxon>
    </lineage>
</organism>
<dbReference type="Proteomes" id="UP000036893">
    <property type="component" value="Unassembled WGS sequence"/>
</dbReference>
<dbReference type="Pfam" id="PF07484">
    <property type="entry name" value="Collar"/>
    <property type="match status" value="2"/>
</dbReference>
<gene>
    <name evidence="3" type="ORF">Aud_009356</name>
</gene>
<protein>
    <recommendedName>
        <fullName evidence="2">Phage tail collar domain-containing protein</fullName>
    </recommendedName>
</protein>
<dbReference type="AlphaFoldDB" id="A0A8E0R1S1"/>
<dbReference type="RefSeq" id="XP_043150147.1">
    <property type="nucleotide sequence ID" value="XM_043294212.1"/>
</dbReference>
<comment type="caution">
    <text evidence="3">The sequence shown here is derived from an EMBL/GenBank/DDBJ whole genome shotgun (WGS) entry which is preliminary data.</text>
</comment>
<evidence type="ECO:0000313" key="4">
    <source>
        <dbReference type="Proteomes" id="UP000036893"/>
    </source>
</evidence>
<reference evidence="3" key="1">
    <citation type="journal article" date="2015" name="Genome Announc.">
        <title>Draft Genome Sequence of the Pathogenic Filamentous Fungus Aspergillus udagawae Strain IFM 46973T.</title>
        <authorList>
            <person name="Kusuya Y."/>
            <person name="Takahashi-Nakaguchi A."/>
            <person name="Takahashi H."/>
            <person name="Yaguchi T."/>
        </authorList>
    </citation>
    <scope>NUCLEOTIDE SEQUENCE</scope>
    <source>
        <strain evidence="3">IFM 46973</strain>
    </source>
</reference>
<feature type="compositionally biased region" description="Polar residues" evidence="1">
    <location>
        <begin position="467"/>
        <end position="481"/>
    </location>
</feature>
<proteinExistence type="predicted"/>
<dbReference type="InterPro" id="IPR011083">
    <property type="entry name" value="Phage_tail_collar_dom"/>
</dbReference>
<dbReference type="EMBL" id="BBXM02000007">
    <property type="protein sequence ID" value="GIC92881.1"/>
    <property type="molecule type" value="Genomic_DNA"/>
</dbReference>
<evidence type="ECO:0000259" key="2">
    <source>
        <dbReference type="Pfam" id="PF07484"/>
    </source>
</evidence>
<dbReference type="Gene3D" id="3.90.1340.10">
    <property type="entry name" value="Phage tail collar domain"/>
    <property type="match status" value="3"/>
</dbReference>
<sequence>MDLDQLSVGSILPYAADDVAPITQLGWAFCDGTTLRREDFPDLFAVIGYSNGGTKDTFLLPDLRGRFLRGIFSIRSVYNVRKLMSSIGASDTRSPGTIANKSTTANPNFQVTIHRMPVSYSNTYYTGGAGGYYMSDWSDDSPYFEVDSGGDKETRPVNVYMQYIIKTKPKPTLPVAILCPYAGSDATHLDRNVWSVCNGNQYDVAEFPILASILGTRFTPGSSSLGSDMKSHIQLDHIHHAGRYIDATIATITHGHTVPTAQFNVPKLSGIFIRGKDEGSQNDPDANSRALPPDGTTGPVVGSLQAYATRNASSKGFGVKIPHYPVNATIIDNVRGYDNIRDHDYVDESIWSGGAAESRPVNKYVRYYILTSPPTVSDGFPLGGIVAIPGTVPPNPLFWAACDGQRLLIAQYKALYQLLGNTWGPADGQSFTLPDLRDTFLRATDLTPAGVQDQWGDPDRDKRTTSDGKTSQTGTGSQQDFATGLPQNPFHLPLHIPCDDRDNAAGGGSTHTAHFNFDGVTTTTLGGDAETAPVSLAARFYIKIASAA</sequence>
<dbReference type="SUPFAM" id="SSF88874">
    <property type="entry name" value="Receptor-binding domain of short tail fibre protein gp12"/>
    <property type="match status" value="3"/>
</dbReference>
<feature type="region of interest" description="Disordered" evidence="1">
    <location>
        <begin position="274"/>
        <end position="297"/>
    </location>
</feature>
<feature type="region of interest" description="Disordered" evidence="1">
    <location>
        <begin position="447"/>
        <end position="486"/>
    </location>
</feature>
<accession>A0A8E0R1S1</accession>
<evidence type="ECO:0000313" key="3">
    <source>
        <dbReference type="EMBL" id="GIC92881.1"/>
    </source>
</evidence>
<evidence type="ECO:0000256" key="1">
    <source>
        <dbReference type="SAM" id="MobiDB-lite"/>
    </source>
</evidence>
<feature type="domain" description="Phage tail collar" evidence="2">
    <location>
        <begin position="9"/>
        <end position="68"/>
    </location>
</feature>